<dbReference type="EMBL" id="WWBZ02000016">
    <property type="protein sequence ID" value="KAF4309482.1"/>
    <property type="molecule type" value="Genomic_DNA"/>
</dbReference>
<keyword evidence="5" id="KW-1185">Reference proteome</keyword>
<protein>
    <submittedName>
        <fullName evidence="4">Uncharacterized protein</fullName>
    </submittedName>
</protein>
<evidence type="ECO:0000256" key="1">
    <source>
        <dbReference type="SAM" id="MobiDB-lite"/>
    </source>
</evidence>
<feature type="chain" id="PRO_5034156826" evidence="3">
    <location>
        <begin position="25"/>
        <end position="526"/>
    </location>
</feature>
<organism evidence="4 5">
    <name type="scientific">Botryosphaeria dothidea</name>
    <dbReference type="NCBI Taxonomy" id="55169"/>
    <lineage>
        <taxon>Eukaryota</taxon>
        <taxon>Fungi</taxon>
        <taxon>Dikarya</taxon>
        <taxon>Ascomycota</taxon>
        <taxon>Pezizomycotina</taxon>
        <taxon>Dothideomycetes</taxon>
        <taxon>Dothideomycetes incertae sedis</taxon>
        <taxon>Botryosphaeriales</taxon>
        <taxon>Botryosphaeriaceae</taxon>
        <taxon>Botryosphaeria</taxon>
    </lineage>
</organism>
<dbReference type="AlphaFoldDB" id="A0A8H4IYC8"/>
<feature type="region of interest" description="Disordered" evidence="1">
    <location>
        <begin position="273"/>
        <end position="453"/>
    </location>
</feature>
<dbReference type="Proteomes" id="UP000572817">
    <property type="component" value="Unassembled WGS sequence"/>
</dbReference>
<sequence>MGPSTLQKLSVVCFVSAAVPATSALAVAVDAAHTIGLLRRADADVCGGDSSLSQCGSSFPSAFCCPASTTCTALNDDNGAGGQATSVICCPEGQDCKFIRPITCDINQQNATLHPSNAIHTTNLTATLETCGSECCPLGYKCQSGLCAMIASNDTSGSGSSTTSAAPSSTSISTPTGGSVTSGLGPAETSATATPLSEKGGGGANKGAIAGGVIGGIALGILLTILGVWLWRKRQASEKNPRYSGDFGPVSRTVSDPIYNPALGARTEFLRRDAASPPGNSSIDHTLLGSPFSPMKEINKAGGMGRNGTMTTTTTASSGSATPLNPYGYSRSNAPRRSPSKPYGNLTSGPGGGMAAAPPKSPRIRGLFSRASKPDLHAYPVPPAPPMAGGSVSPSVYTPTPAPRGSGRQRSSSTRSPPGGRQPMGPTRNFSLGPRRSQSLNRERPRTGSTETIDVLMTGSNQPSGMGFLAPPPGIHATGERPLTSDTTFTRLMENAGYGRESRAQVKGWGNMGPPGHGGDSPSNRI</sequence>
<feature type="compositionally biased region" description="Low complexity" evidence="1">
    <location>
        <begin position="158"/>
        <end position="183"/>
    </location>
</feature>
<keyword evidence="3" id="KW-0732">Signal</keyword>
<feature type="signal peptide" evidence="3">
    <location>
        <begin position="1"/>
        <end position="24"/>
    </location>
</feature>
<keyword evidence="2" id="KW-0472">Membrane</keyword>
<feature type="region of interest" description="Disordered" evidence="1">
    <location>
        <begin position="497"/>
        <end position="526"/>
    </location>
</feature>
<feature type="compositionally biased region" description="Low complexity" evidence="1">
    <location>
        <begin position="403"/>
        <end position="423"/>
    </location>
</feature>
<feature type="compositionally biased region" description="Gly residues" evidence="1">
    <location>
        <begin position="510"/>
        <end position="519"/>
    </location>
</feature>
<keyword evidence="2" id="KW-1133">Transmembrane helix</keyword>
<reference evidence="4" key="1">
    <citation type="submission" date="2020-04" db="EMBL/GenBank/DDBJ databases">
        <title>Genome Assembly and Annotation of Botryosphaeria dothidea sdau 11-99, a Latent Pathogen of Apple Fruit Ring Rot in China.</title>
        <authorList>
            <person name="Yu C."/>
            <person name="Diao Y."/>
            <person name="Lu Q."/>
            <person name="Zhao J."/>
            <person name="Cui S."/>
            <person name="Peng C."/>
            <person name="He B."/>
            <person name="Liu H."/>
        </authorList>
    </citation>
    <scope>NUCLEOTIDE SEQUENCE [LARGE SCALE GENOMIC DNA]</scope>
    <source>
        <strain evidence="4">Sdau11-99</strain>
    </source>
</reference>
<feature type="transmembrane region" description="Helical" evidence="2">
    <location>
        <begin position="208"/>
        <end position="231"/>
    </location>
</feature>
<comment type="caution">
    <text evidence="4">The sequence shown here is derived from an EMBL/GenBank/DDBJ whole genome shotgun (WGS) entry which is preliminary data.</text>
</comment>
<evidence type="ECO:0000256" key="3">
    <source>
        <dbReference type="SAM" id="SignalP"/>
    </source>
</evidence>
<name>A0A8H4IYC8_9PEZI</name>
<feature type="region of interest" description="Disordered" evidence="1">
    <location>
        <begin position="158"/>
        <end position="202"/>
    </location>
</feature>
<evidence type="ECO:0000313" key="5">
    <source>
        <dbReference type="Proteomes" id="UP000572817"/>
    </source>
</evidence>
<keyword evidence="2" id="KW-0812">Transmembrane</keyword>
<evidence type="ECO:0000256" key="2">
    <source>
        <dbReference type="SAM" id="Phobius"/>
    </source>
</evidence>
<dbReference type="OrthoDB" id="5338512at2759"/>
<feature type="compositionally biased region" description="Low complexity" evidence="1">
    <location>
        <begin position="307"/>
        <end position="322"/>
    </location>
</feature>
<evidence type="ECO:0000313" key="4">
    <source>
        <dbReference type="EMBL" id="KAF4309482.1"/>
    </source>
</evidence>
<proteinExistence type="predicted"/>
<accession>A0A8H4IYC8</accession>
<gene>
    <name evidence="4" type="ORF">GTA08_BOTSDO02980</name>
</gene>